<proteinExistence type="predicted"/>
<dbReference type="PANTHER" id="PTHR42915:SF1">
    <property type="entry name" value="PEPTIDOGLYCAN BETA-N-ACETYLMURAMIDASE NAMZ"/>
    <property type="match status" value="1"/>
</dbReference>
<dbReference type="InterPro" id="IPR048502">
    <property type="entry name" value="NamZ_N"/>
</dbReference>
<dbReference type="Gene3D" id="3.40.50.12170">
    <property type="entry name" value="Uncharacterised protein PF07075, DUF1343"/>
    <property type="match status" value="1"/>
</dbReference>
<dbReference type="InterPro" id="IPR048503">
    <property type="entry name" value="NamZ_C"/>
</dbReference>
<dbReference type="EMBL" id="JAKKSL010000002">
    <property type="protein sequence ID" value="MCI2284541.1"/>
    <property type="molecule type" value="Genomic_DNA"/>
</dbReference>
<dbReference type="InterPro" id="IPR008302">
    <property type="entry name" value="NamZ"/>
</dbReference>
<feature type="domain" description="Peptidoglycan beta-N-acetylmuramidase NamZ N-terminal" evidence="1">
    <location>
        <begin position="32"/>
        <end position="230"/>
    </location>
</feature>
<name>A0ABS9X2S9_9GAMM</name>
<dbReference type="Pfam" id="PF20732">
    <property type="entry name" value="NamZ_C"/>
    <property type="match status" value="1"/>
</dbReference>
<dbReference type="Proteomes" id="UP001139646">
    <property type="component" value="Unassembled WGS sequence"/>
</dbReference>
<dbReference type="Pfam" id="PF07075">
    <property type="entry name" value="NamZ_N"/>
    <property type="match status" value="1"/>
</dbReference>
<sequence length="375" mass="41792">MQTENTHSADKKIILGAEQISQYLPTLQSKRVGLVVNQTSMIGKTHLVDVLLANGINVQTIFAPEHGFRGNYDAGEKFNSSLDQKTGIALVSIYGKNRKPSTEVMNNLDIIIFDIQDVGVRFYTYISSMHYMMEAAANAGVSFIVLDRPNPNGAFVDGPILKPEFSSFVGMHEIPLLHGMTVGEPALMFKGEKWLNTQKLLDLRFVTMKNYTRTMFYSLPVKPSPNLPNDTAIRLYPSLGFFEATPISIGRGTDFPFQVIGHNKVSVGQFAFTPISTPGAAISPKLMNEKLLGQDLRHSQTSGLDLNFIIEWHTVFKANGMTFFTRPSFMDKLSGTDTLRKAIEAGKKAEEIKASWQNDLADFTKLRSPYLLYSF</sequence>
<reference evidence="3" key="1">
    <citation type="submission" date="2022-01" db="EMBL/GenBank/DDBJ databases">
        <title>Colwellia maritima, isolated from seawater.</title>
        <authorList>
            <person name="Kristyanto S."/>
            <person name="Jung J."/>
            <person name="Jeon C.O."/>
        </authorList>
    </citation>
    <scope>NUCLEOTIDE SEQUENCE</scope>
    <source>
        <strain evidence="3">MSW7</strain>
    </source>
</reference>
<evidence type="ECO:0000313" key="4">
    <source>
        <dbReference type="Proteomes" id="UP001139646"/>
    </source>
</evidence>
<protein>
    <submittedName>
        <fullName evidence="3">DUF1343 domain-containing protein</fullName>
    </submittedName>
</protein>
<dbReference type="PANTHER" id="PTHR42915">
    <property type="entry name" value="HYPOTHETICAL 460 KDA PROTEIN IN FEUA-SIGW INTERGENIC REGION [PRECURSOR]"/>
    <property type="match status" value="1"/>
</dbReference>
<comment type="caution">
    <text evidence="3">The sequence shown here is derived from an EMBL/GenBank/DDBJ whole genome shotgun (WGS) entry which is preliminary data.</text>
</comment>
<dbReference type="PIRSF" id="PIRSF016719">
    <property type="entry name" value="UCP016719"/>
    <property type="match status" value="1"/>
</dbReference>
<evidence type="ECO:0000259" key="1">
    <source>
        <dbReference type="Pfam" id="PF07075"/>
    </source>
</evidence>
<gene>
    <name evidence="3" type="ORF">L3081_15520</name>
</gene>
<dbReference type="Gene3D" id="3.90.1150.140">
    <property type="match status" value="1"/>
</dbReference>
<evidence type="ECO:0000259" key="2">
    <source>
        <dbReference type="Pfam" id="PF20732"/>
    </source>
</evidence>
<organism evidence="3 4">
    <name type="scientific">Colwellia maritima</name>
    <dbReference type="NCBI Taxonomy" id="2912588"/>
    <lineage>
        <taxon>Bacteria</taxon>
        <taxon>Pseudomonadati</taxon>
        <taxon>Pseudomonadota</taxon>
        <taxon>Gammaproteobacteria</taxon>
        <taxon>Alteromonadales</taxon>
        <taxon>Colwelliaceae</taxon>
        <taxon>Colwellia</taxon>
    </lineage>
</organism>
<evidence type="ECO:0000313" key="3">
    <source>
        <dbReference type="EMBL" id="MCI2284541.1"/>
    </source>
</evidence>
<keyword evidence="4" id="KW-1185">Reference proteome</keyword>
<accession>A0ABS9X2S9</accession>
<feature type="domain" description="Peptidoglycan beta-N-acetylmuramidase NamZ C-terminal" evidence="2">
    <location>
        <begin position="235"/>
        <end position="373"/>
    </location>
</feature>